<evidence type="ECO:0000256" key="1">
    <source>
        <dbReference type="PROSITE-ProRule" id="PRU00453"/>
    </source>
</evidence>
<sequence length="405" mass="45266">MEKQQVVVASEASSSSSFNNPKIICRVCQKQFSQYTCPRCNTRYCSLQCYKRHSLRCTESFMRENVMGELQQIQPEDETKMKMLDILKRFHMEDEMSSDDEDESTLSEDIVQKALSGEDIRLEDLPSDEIKKFQKALASGELSKLIEPWTPWWERSSARSLSLGSQGNQLITQIDKREEETSETCTVAEVPPGPESPLPPLRQLTLAEPSPLLAVHLVDVLYAYCFTLRLYNGDWHSDPFGASTVVLTISKVLGEDGRPETVSQALGACLETTCSPAYRHAGGFKFGIGLIGDVIGLLSLGGNALVCALCDLRRLIMAGERMIETEKIATRERVGGSRKLLRGAEKKLYFLMCWVHEQPEEAWVSLAAIVEVEKASLSNLEHSNTPAKGERKGMMPQPKVLIEEI</sequence>
<organism evidence="3 4">
    <name type="scientific">Ananas comosus</name>
    <name type="common">Pineapple</name>
    <name type="synonym">Ananas ananas</name>
    <dbReference type="NCBI Taxonomy" id="4615"/>
    <lineage>
        <taxon>Eukaryota</taxon>
        <taxon>Viridiplantae</taxon>
        <taxon>Streptophyta</taxon>
        <taxon>Embryophyta</taxon>
        <taxon>Tracheophyta</taxon>
        <taxon>Spermatophyta</taxon>
        <taxon>Magnoliopsida</taxon>
        <taxon>Liliopsida</taxon>
        <taxon>Poales</taxon>
        <taxon>Bromeliaceae</taxon>
        <taxon>Bromelioideae</taxon>
        <taxon>Ananas</taxon>
    </lineage>
</organism>
<dbReference type="STRING" id="4615.A0A199V3C7"/>
<dbReference type="CDD" id="cd23024">
    <property type="entry name" value="zf-HIT_ZNHIT2-3"/>
    <property type="match status" value="1"/>
</dbReference>
<dbReference type="SUPFAM" id="SSF144232">
    <property type="entry name" value="HIT/MYND zinc finger-like"/>
    <property type="match status" value="1"/>
</dbReference>
<accession>A0A199V3C7</accession>
<evidence type="ECO:0000313" key="4">
    <source>
        <dbReference type="Proteomes" id="UP000092600"/>
    </source>
</evidence>
<dbReference type="Proteomes" id="UP000092600">
    <property type="component" value="Unassembled WGS sequence"/>
</dbReference>
<keyword evidence="1" id="KW-0863">Zinc-finger</keyword>
<dbReference type="Pfam" id="PF04438">
    <property type="entry name" value="zf-HIT"/>
    <property type="match status" value="1"/>
</dbReference>
<reference evidence="3 4" key="1">
    <citation type="journal article" date="2016" name="DNA Res.">
        <title>The draft genome of MD-2 pineapple using hybrid error correction of long reads.</title>
        <authorList>
            <person name="Redwan R.M."/>
            <person name="Saidin A."/>
            <person name="Kumar S.V."/>
        </authorList>
    </citation>
    <scope>NUCLEOTIDE SEQUENCE [LARGE SCALE GENOMIC DNA]</scope>
    <source>
        <strain evidence="4">cv. MD2</strain>
        <tissue evidence="3">Leaf</tissue>
    </source>
</reference>
<dbReference type="AlphaFoldDB" id="A0A199V3C7"/>
<name>A0A199V3C7_ANACO</name>
<gene>
    <name evidence="3" type="ORF">ACMD2_19686</name>
</gene>
<dbReference type="GO" id="GO:0008270">
    <property type="term" value="F:zinc ion binding"/>
    <property type="evidence" value="ECO:0007669"/>
    <property type="project" value="UniProtKB-UniRule"/>
</dbReference>
<dbReference type="Gene3D" id="3.30.60.190">
    <property type="match status" value="1"/>
</dbReference>
<protein>
    <submittedName>
        <fullName evidence="3">Zinc finger HIT domain-containing protein 2</fullName>
    </submittedName>
</protein>
<proteinExistence type="predicted"/>
<keyword evidence="1" id="KW-0862">Zinc</keyword>
<feature type="domain" description="HIT-type" evidence="2">
    <location>
        <begin position="25"/>
        <end position="57"/>
    </location>
</feature>
<keyword evidence="1" id="KW-0479">Metal-binding</keyword>
<dbReference type="InterPro" id="IPR007529">
    <property type="entry name" value="Znf_HIT"/>
</dbReference>
<evidence type="ECO:0000259" key="2">
    <source>
        <dbReference type="PROSITE" id="PS51083"/>
    </source>
</evidence>
<dbReference type="EMBL" id="LSRQ01003432">
    <property type="protein sequence ID" value="OAY71559.1"/>
    <property type="molecule type" value="Genomic_DNA"/>
</dbReference>
<evidence type="ECO:0000313" key="3">
    <source>
        <dbReference type="EMBL" id="OAY71559.1"/>
    </source>
</evidence>
<comment type="caution">
    <text evidence="3">The sequence shown here is derived from an EMBL/GenBank/DDBJ whole genome shotgun (WGS) entry which is preliminary data.</text>
</comment>
<dbReference type="PANTHER" id="PTHR15555">
    <property type="entry name" value="ZINC FINGER HIT DOMAIN CONTAINING PROTEIN 2 PROTEIN FON -RELATED"/>
    <property type="match status" value="1"/>
</dbReference>
<dbReference type="PROSITE" id="PS51083">
    <property type="entry name" value="ZF_HIT"/>
    <property type="match status" value="1"/>
</dbReference>
<dbReference type="InterPro" id="IPR039646">
    <property type="entry name" value="ZNHIT2"/>
</dbReference>
<dbReference type="PANTHER" id="PTHR15555:SF0">
    <property type="entry name" value="ZINC FINGER HIT DOMAIN-CONTAINING PROTEIN 2"/>
    <property type="match status" value="1"/>
</dbReference>